<dbReference type="RefSeq" id="WP_156515157.1">
    <property type="nucleotide sequence ID" value="NZ_CP015961.1"/>
</dbReference>
<dbReference type="AlphaFoldDB" id="A0A173LQA7"/>
<dbReference type="KEGG" id="dtm:BJL86_2767"/>
<keyword evidence="2" id="KW-1185">Reference proteome</keyword>
<accession>A0A173LQA7</accession>
<evidence type="ECO:0000313" key="1">
    <source>
        <dbReference type="EMBL" id="ANI93527.1"/>
    </source>
</evidence>
<dbReference type="Proteomes" id="UP000186104">
    <property type="component" value="Chromosome"/>
</dbReference>
<proteinExistence type="predicted"/>
<reference evidence="1 2" key="1">
    <citation type="submission" date="2016-06" db="EMBL/GenBank/DDBJ databases">
        <title>Complete genome sequence of a saline-alkali tolerant type strain Dietzia timorensis ID05-A0528T.</title>
        <authorList>
            <person name="Wu X."/>
        </authorList>
    </citation>
    <scope>NUCLEOTIDE SEQUENCE [LARGE SCALE GENOMIC DNA]</scope>
    <source>
        <strain evidence="1 2">ID05-A0528</strain>
    </source>
</reference>
<sequence length="51" mass="5016">MPDFGAISDLLGNVGDAFGLISDFAGSLASPFGDLAENELLSDSLGGAAAE</sequence>
<name>A0A173LQA7_9ACTN</name>
<evidence type="ECO:0000313" key="2">
    <source>
        <dbReference type="Proteomes" id="UP000186104"/>
    </source>
</evidence>
<dbReference type="EMBL" id="CP015961">
    <property type="protein sequence ID" value="ANI93527.1"/>
    <property type="molecule type" value="Genomic_DNA"/>
</dbReference>
<organism evidence="1 2">
    <name type="scientific">Dietzia timorensis</name>
    <dbReference type="NCBI Taxonomy" id="499555"/>
    <lineage>
        <taxon>Bacteria</taxon>
        <taxon>Bacillati</taxon>
        <taxon>Actinomycetota</taxon>
        <taxon>Actinomycetes</taxon>
        <taxon>Mycobacteriales</taxon>
        <taxon>Dietziaceae</taxon>
        <taxon>Dietzia</taxon>
    </lineage>
</organism>
<gene>
    <name evidence="1" type="ORF">BJL86_2767</name>
</gene>
<protein>
    <submittedName>
        <fullName evidence="1">Uncharacterized protein</fullName>
    </submittedName>
</protein>